<organism evidence="2 3">
    <name type="scientific">Characodon lateralis</name>
    <dbReference type="NCBI Taxonomy" id="208331"/>
    <lineage>
        <taxon>Eukaryota</taxon>
        <taxon>Metazoa</taxon>
        <taxon>Chordata</taxon>
        <taxon>Craniata</taxon>
        <taxon>Vertebrata</taxon>
        <taxon>Euteleostomi</taxon>
        <taxon>Actinopterygii</taxon>
        <taxon>Neopterygii</taxon>
        <taxon>Teleostei</taxon>
        <taxon>Neoteleostei</taxon>
        <taxon>Acanthomorphata</taxon>
        <taxon>Ovalentaria</taxon>
        <taxon>Atherinomorphae</taxon>
        <taxon>Cyprinodontiformes</taxon>
        <taxon>Goodeidae</taxon>
        <taxon>Characodon</taxon>
    </lineage>
</organism>
<name>A0ABU7DJG0_9TELE</name>
<proteinExistence type="predicted"/>
<keyword evidence="3" id="KW-1185">Reference proteome</keyword>
<comment type="caution">
    <text evidence="2">The sequence shown here is derived from an EMBL/GenBank/DDBJ whole genome shotgun (WGS) entry which is preliminary data.</text>
</comment>
<gene>
    <name evidence="2" type="ORF">CHARACLAT_024648</name>
</gene>
<feature type="compositionally biased region" description="Polar residues" evidence="1">
    <location>
        <begin position="64"/>
        <end position="89"/>
    </location>
</feature>
<dbReference type="Proteomes" id="UP001352852">
    <property type="component" value="Unassembled WGS sequence"/>
</dbReference>
<protein>
    <submittedName>
        <fullName evidence="2">Uncharacterized protein</fullName>
    </submittedName>
</protein>
<feature type="compositionally biased region" description="Polar residues" evidence="1">
    <location>
        <begin position="37"/>
        <end position="56"/>
    </location>
</feature>
<accession>A0ABU7DJG0</accession>
<evidence type="ECO:0000256" key="1">
    <source>
        <dbReference type="SAM" id="MobiDB-lite"/>
    </source>
</evidence>
<evidence type="ECO:0000313" key="2">
    <source>
        <dbReference type="EMBL" id="MED6275252.1"/>
    </source>
</evidence>
<sequence>MIYPHRTSPALFSCASLVPLAVHLPSPSRRHRPSCNLIKSPQSSNTLQHTSQNSTAAEGAKVSPVSQQSCDVTSHNPEMYSSETRLQEC</sequence>
<dbReference type="EMBL" id="JAHUTJ010027337">
    <property type="protein sequence ID" value="MED6275252.1"/>
    <property type="molecule type" value="Genomic_DNA"/>
</dbReference>
<reference evidence="2 3" key="1">
    <citation type="submission" date="2021-06" db="EMBL/GenBank/DDBJ databases">
        <authorList>
            <person name="Palmer J.M."/>
        </authorList>
    </citation>
    <scope>NUCLEOTIDE SEQUENCE [LARGE SCALE GENOMIC DNA]</scope>
    <source>
        <strain evidence="2 3">CL_MEX2019</strain>
        <tissue evidence="2">Muscle</tissue>
    </source>
</reference>
<evidence type="ECO:0000313" key="3">
    <source>
        <dbReference type="Proteomes" id="UP001352852"/>
    </source>
</evidence>
<feature type="region of interest" description="Disordered" evidence="1">
    <location>
        <begin position="26"/>
        <end position="89"/>
    </location>
</feature>